<name>A0A166HTF8_9AGAM</name>
<sequence length="187" mass="19861">MALTPVAGETVRSWVPPPDVSGLCGEYATQSKGADAASTLGPEMDRKLYCTTVGDKRLRHWDGSPLDSGLSEPRCNCPARRWIRDSLSHAATVHSLHAVSLSLSKPKSQVSHHHQSWIRISSPPSIGQGHARARLRSGLHVSSLSRKSCDGMSCSSGFVVLSGGEAKRAVTIIVAGLALSWAPCSPD</sequence>
<gene>
    <name evidence="1" type="ORF">SISSUDRAFT_1058189</name>
</gene>
<evidence type="ECO:0000313" key="2">
    <source>
        <dbReference type="Proteomes" id="UP000076798"/>
    </source>
</evidence>
<reference evidence="1 2" key="1">
    <citation type="journal article" date="2016" name="Mol. Biol. Evol.">
        <title>Comparative Genomics of Early-Diverging Mushroom-Forming Fungi Provides Insights into the Origins of Lignocellulose Decay Capabilities.</title>
        <authorList>
            <person name="Nagy L.G."/>
            <person name="Riley R."/>
            <person name="Tritt A."/>
            <person name="Adam C."/>
            <person name="Daum C."/>
            <person name="Floudas D."/>
            <person name="Sun H."/>
            <person name="Yadav J.S."/>
            <person name="Pangilinan J."/>
            <person name="Larsson K.H."/>
            <person name="Matsuura K."/>
            <person name="Barry K."/>
            <person name="Labutti K."/>
            <person name="Kuo R."/>
            <person name="Ohm R.A."/>
            <person name="Bhattacharya S.S."/>
            <person name="Shirouzu T."/>
            <person name="Yoshinaga Y."/>
            <person name="Martin F.M."/>
            <person name="Grigoriev I.V."/>
            <person name="Hibbett D.S."/>
        </authorList>
    </citation>
    <scope>NUCLEOTIDE SEQUENCE [LARGE SCALE GENOMIC DNA]</scope>
    <source>
        <strain evidence="1 2">HHB10207 ss-3</strain>
    </source>
</reference>
<dbReference type="Proteomes" id="UP000076798">
    <property type="component" value="Unassembled WGS sequence"/>
</dbReference>
<protein>
    <submittedName>
        <fullName evidence="1">Uncharacterized protein</fullName>
    </submittedName>
</protein>
<dbReference type="EMBL" id="KV428010">
    <property type="protein sequence ID" value="KZT43063.1"/>
    <property type="molecule type" value="Genomic_DNA"/>
</dbReference>
<proteinExistence type="predicted"/>
<accession>A0A166HTF8</accession>
<evidence type="ECO:0000313" key="1">
    <source>
        <dbReference type="EMBL" id="KZT43063.1"/>
    </source>
</evidence>
<dbReference type="AlphaFoldDB" id="A0A166HTF8"/>
<keyword evidence="2" id="KW-1185">Reference proteome</keyword>
<organism evidence="1 2">
    <name type="scientific">Sistotremastrum suecicum HHB10207 ss-3</name>
    <dbReference type="NCBI Taxonomy" id="1314776"/>
    <lineage>
        <taxon>Eukaryota</taxon>
        <taxon>Fungi</taxon>
        <taxon>Dikarya</taxon>
        <taxon>Basidiomycota</taxon>
        <taxon>Agaricomycotina</taxon>
        <taxon>Agaricomycetes</taxon>
        <taxon>Sistotremastrales</taxon>
        <taxon>Sistotremastraceae</taxon>
        <taxon>Sistotremastrum</taxon>
    </lineage>
</organism>